<dbReference type="InterPro" id="IPR015174">
    <property type="entry name" value="MIF4G-like_typ-2"/>
</dbReference>
<dbReference type="FunFam" id="1.25.40.180:FF:000041">
    <property type="entry name" value="Nuclear cap-binding protein subunit 1"/>
    <property type="match status" value="1"/>
</dbReference>
<dbReference type="GO" id="GO:0005846">
    <property type="term" value="C:nuclear cap binding complex"/>
    <property type="evidence" value="ECO:0007669"/>
    <property type="project" value="InterPro"/>
</dbReference>
<evidence type="ECO:0000313" key="14">
    <source>
        <dbReference type="EMBL" id="KAJ6219407.1"/>
    </source>
</evidence>
<dbReference type="Pfam" id="PF09743">
    <property type="entry name" value="E3_UFM1_ligase"/>
    <property type="match status" value="1"/>
</dbReference>
<dbReference type="FunFam" id="1.25.40.180:FF:000010">
    <property type="entry name" value="Nuclear cap-binding protein subunit 1"/>
    <property type="match status" value="1"/>
</dbReference>
<keyword evidence="7" id="KW-0943">RNA-mediated gene silencing</keyword>
<evidence type="ECO:0000256" key="12">
    <source>
        <dbReference type="SAM" id="MobiDB-lite"/>
    </source>
</evidence>
<dbReference type="Pfam" id="PF25870">
    <property type="entry name" value="WHD_UFL1_5th"/>
    <property type="match status" value="1"/>
</dbReference>
<evidence type="ECO:0000256" key="3">
    <source>
        <dbReference type="ARBA" id="ARBA00011361"/>
    </source>
</evidence>
<dbReference type="Pfam" id="PF09090">
    <property type="entry name" value="MIF4G_like_2"/>
    <property type="match status" value="1"/>
</dbReference>
<dbReference type="GO" id="GO:0008380">
    <property type="term" value="P:RNA splicing"/>
    <property type="evidence" value="ECO:0007669"/>
    <property type="project" value="UniProtKB-KW"/>
</dbReference>
<evidence type="ECO:0000256" key="2">
    <source>
        <dbReference type="ARBA" id="ARBA00007413"/>
    </source>
</evidence>
<protein>
    <recommendedName>
        <fullName evidence="4">Nuclear cap-binding protein subunit 1</fullName>
    </recommendedName>
    <alternativeName>
        <fullName evidence="10">80 kDa nuclear cap-binding protein</fullName>
    </alternativeName>
</protein>
<dbReference type="InterPro" id="IPR016024">
    <property type="entry name" value="ARM-type_fold"/>
</dbReference>
<dbReference type="GO" id="GO:0006406">
    <property type="term" value="P:mRNA export from nucleus"/>
    <property type="evidence" value="ECO:0007669"/>
    <property type="project" value="InterPro"/>
</dbReference>
<gene>
    <name evidence="14" type="ORF">RDWZM_005219</name>
</gene>
<evidence type="ECO:0000256" key="8">
    <source>
        <dbReference type="ARBA" id="ARBA00023187"/>
    </source>
</evidence>
<dbReference type="GO" id="GO:0005634">
    <property type="term" value="C:nucleus"/>
    <property type="evidence" value="ECO:0007669"/>
    <property type="project" value="UniProtKB-SubCell"/>
</dbReference>
<evidence type="ECO:0000256" key="6">
    <source>
        <dbReference type="ARBA" id="ARBA00023042"/>
    </source>
</evidence>
<evidence type="ECO:0000256" key="4">
    <source>
        <dbReference type="ARBA" id="ARBA00019879"/>
    </source>
</evidence>
<feature type="domain" description="MIF4G" evidence="13">
    <location>
        <begin position="31"/>
        <end position="244"/>
    </location>
</feature>
<comment type="subcellular location">
    <subcellularLocation>
        <location evidence="1">Nucleus</location>
    </subcellularLocation>
</comment>
<dbReference type="EMBL" id="JAPWDV010000002">
    <property type="protein sequence ID" value="KAJ6219407.1"/>
    <property type="molecule type" value="Genomic_DNA"/>
</dbReference>
<feature type="region of interest" description="Disordered" evidence="12">
    <location>
        <begin position="1161"/>
        <end position="1227"/>
    </location>
</feature>
<dbReference type="SUPFAM" id="SSF48371">
    <property type="entry name" value="ARM repeat"/>
    <property type="match status" value="3"/>
</dbReference>
<reference evidence="14" key="1">
    <citation type="submission" date="2022-12" db="EMBL/GenBank/DDBJ databases">
        <title>Genome assemblies of Blomia tropicalis.</title>
        <authorList>
            <person name="Cui Y."/>
        </authorList>
    </citation>
    <scope>NUCLEOTIDE SEQUENCE</scope>
    <source>
        <tissue evidence="14">Adult mites</tissue>
    </source>
</reference>
<feature type="coiled-coil region" evidence="11">
    <location>
        <begin position="659"/>
        <end position="722"/>
    </location>
</feature>
<dbReference type="InterPro" id="IPR056580">
    <property type="entry name" value="Ufl1_dom"/>
</dbReference>
<dbReference type="InterPro" id="IPR056579">
    <property type="entry name" value="Ufl1_N"/>
</dbReference>
<dbReference type="PANTHER" id="PTHR12412:SF2">
    <property type="entry name" value="NUCLEAR CAP-BINDING PROTEIN SUBUNIT 1"/>
    <property type="match status" value="1"/>
</dbReference>
<evidence type="ECO:0000313" key="15">
    <source>
        <dbReference type="Proteomes" id="UP001142055"/>
    </source>
</evidence>
<keyword evidence="6" id="KW-0506">mRNA capping</keyword>
<keyword evidence="15" id="KW-1185">Reference proteome</keyword>
<dbReference type="Pfam" id="PF23659">
    <property type="entry name" value="UFL1"/>
    <property type="match status" value="1"/>
</dbReference>
<evidence type="ECO:0000256" key="5">
    <source>
        <dbReference type="ARBA" id="ARBA00022664"/>
    </source>
</evidence>
<dbReference type="Pfam" id="PF02854">
    <property type="entry name" value="MIF4G"/>
    <property type="match status" value="1"/>
</dbReference>
<name>A0A9Q0M862_BLOTA</name>
<comment type="subunit">
    <text evidence="3">Component of the nuclear cap-binding complex (CBC), a heterodimer composed of Cbp80 and Cbp20 that interacts with m7GpppG-capped RNA.</text>
</comment>
<comment type="caution">
    <text evidence="14">The sequence shown here is derived from an EMBL/GenBank/DDBJ whole genome shotgun (WGS) entry which is preliminary data.</text>
</comment>
<dbReference type="InterPro" id="IPR015172">
    <property type="entry name" value="MIF4G-like_typ-1"/>
</dbReference>
<dbReference type="Pfam" id="PF25041">
    <property type="entry name" value="UFL1_C"/>
    <property type="match status" value="1"/>
</dbReference>
<keyword evidence="5" id="KW-0507">mRNA processing</keyword>
<dbReference type="InterPro" id="IPR003890">
    <property type="entry name" value="MIF4G-like_typ-3"/>
</dbReference>
<dbReference type="GO" id="GO:0003729">
    <property type="term" value="F:mRNA binding"/>
    <property type="evidence" value="ECO:0007669"/>
    <property type="project" value="TreeGrafter"/>
</dbReference>
<dbReference type="GO" id="GO:0031053">
    <property type="term" value="P:primary miRNA processing"/>
    <property type="evidence" value="ECO:0007669"/>
    <property type="project" value="UniProtKB-ARBA"/>
</dbReference>
<accession>A0A9Q0M862</accession>
<feature type="compositionally biased region" description="Basic and acidic residues" evidence="12">
    <location>
        <begin position="1168"/>
        <end position="1177"/>
    </location>
</feature>
<dbReference type="Gene3D" id="1.25.40.180">
    <property type="match status" value="3"/>
</dbReference>
<dbReference type="SMART" id="SM00543">
    <property type="entry name" value="MIF4G"/>
    <property type="match status" value="1"/>
</dbReference>
<keyword evidence="9" id="KW-0539">Nucleus</keyword>
<dbReference type="PANTHER" id="PTHR12412">
    <property type="entry name" value="CAP BINDING PROTEIN"/>
    <property type="match status" value="1"/>
</dbReference>
<evidence type="ECO:0000256" key="11">
    <source>
        <dbReference type="SAM" id="Coils"/>
    </source>
</evidence>
<evidence type="ECO:0000256" key="10">
    <source>
        <dbReference type="ARBA" id="ARBA00030965"/>
    </source>
</evidence>
<dbReference type="Proteomes" id="UP001142055">
    <property type="component" value="Chromosome 2"/>
</dbReference>
<dbReference type="InterPro" id="IPR056761">
    <property type="entry name" value="Ufl1-like_C"/>
</dbReference>
<dbReference type="GO" id="GO:0000339">
    <property type="term" value="F:RNA cap binding"/>
    <property type="evidence" value="ECO:0007669"/>
    <property type="project" value="InterPro"/>
</dbReference>
<evidence type="ECO:0000256" key="7">
    <source>
        <dbReference type="ARBA" id="ARBA00023158"/>
    </source>
</evidence>
<proteinExistence type="inferred from homology"/>
<evidence type="ECO:0000256" key="1">
    <source>
        <dbReference type="ARBA" id="ARBA00004123"/>
    </source>
</evidence>
<evidence type="ECO:0000256" key="9">
    <source>
        <dbReference type="ARBA" id="ARBA00023242"/>
    </source>
</evidence>
<organism evidence="14 15">
    <name type="scientific">Blomia tropicalis</name>
    <name type="common">Mite</name>
    <dbReference type="NCBI Taxonomy" id="40697"/>
    <lineage>
        <taxon>Eukaryota</taxon>
        <taxon>Metazoa</taxon>
        <taxon>Ecdysozoa</taxon>
        <taxon>Arthropoda</taxon>
        <taxon>Chelicerata</taxon>
        <taxon>Arachnida</taxon>
        <taxon>Acari</taxon>
        <taxon>Acariformes</taxon>
        <taxon>Sarcoptiformes</taxon>
        <taxon>Astigmata</taxon>
        <taxon>Glycyphagoidea</taxon>
        <taxon>Echimyopodidae</taxon>
        <taxon>Blomia</taxon>
    </lineage>
</organism>
<keyword evidence="8" id="KW-0508">mRNA splicing</keyword>
<dbReference type="GO" id="GO:0000184">
    <property type="term" value="P:nuclear-transcribed mRNA catabolic process, nonsense-mediated decay"/>
    <property type="evidence" value="ECO:0007669"/>
    <property type="project" value="TreeGrafter"/>
</dbReference>
<sequence length="1533" mass="177474">MNSKRRSFGDVDYDDRFNKKARLSTSDESIEDKLDELIVRIGEKSVSSIDRNIEDLANLFNFDVLPKNTRIVEVFCECVAEFPQKVCIYSTLIGLLNVRNYGFGGEVVEKLILDFRNYLKQGQFEKARILVRFFGDLVNTRVISSASLINLFENLVDVTMEDNIPQVRSDYFIYTVLSALPWVGKELYEKKEQELDQILNTIDNYISKRKKNEHLEALRVWHKDEPHPQEEYLDCLWAQIAKLRSDKWEDHHIYRPYLNFDTVLCEALQHNIPIIKPPPHESINFYPYPKIIFRLFDYTDCPERTILPGTHAIERFLVEDNLCCILNQNCFDRKDCASALLSYSNLSMPSKIPLEYVIIEVMFSQLFLLPNTLHPEICYGSIFLDLCKLQPSTFPQALAQAVELMFDRLDNMNGTCINRFASWFAYHLSNFQFRWGWDDWSISLKHENLHQKPKFIAETLGYCLRLSYHAKVLESIPQTFHRLAPKQPAPKNKFIVKSGNEEENNEENAMETDQAEVIGSNHASRMMTALTHKCSPDEALDILKEIDENDDMTSSLKIEIFITSLLNYASKSMTHCFASIAKYRPILKLMNVNNESQICILNTIQEVWSTHQQLIVVLCEKLMKSEVLQYSSVAIWIFSKANSDEFMEFYMWEILHSAIKRTVKNVDKCTKELEQAKDKQSKISDGDDDNNNNEETISYEMIEKLEEKLDSALNEQKNLFLIIFQRFIMILTEHIQSCEAQGKSFRNYWHFWALSRLQEIFFRYDQYIFKFNTTYETLLFTSDLDQNVLLSERNCVDIVKRLIEMKLIDVIFTNDGKEYLTNDHLTREIENELYAAGGRIGISDLVGILNVDYGHIEVKANQLVRQSSGDVSIVLEQLISREYKDNLSTEIDLQLQEVGTLAISDLAKHYDLPADFLNTMIEERMGSIIKGKFDKWARILYTFDYFARYESKVLGVFSAITRPVTLQTIVNRYGISEKIVNVTLEDLISKKRIQGTISGTTYIPEIYSKNQSEYVTNFYKHNRYLDYSTLAKLGISNGENYLQKRFGNELCYLDSCAVDRLLTFQIETMVEDCIQQSVYVDLMEIMPSVLNSNDIDQLIRKTLGQNKTFNDNSIVLCETIVVSNGFVEKAKNYFNDIKMKRAEEDLKNGILLQHFSKSKTTSNTKTDTLIDDRKSTKEVGASNSGKKNKKGGGGSGNSQGREVKNKAVKKKYKSGKGHHEDNQDEDVEKSQLHFLDLNQIIKILNESLSKNKSLDEEVPEMLVESLAQHISDELQKSYETYSMELFVNHNAEIGKAKKSFSEVQQLVNKTYGQILMFEKGIQVFITEDIKSKLVKHLQKTLCTDIVHLLLEYFSEQDVNQNMTHESRVKLISKLEPEIKESLMKVNNSLTMNLIEDFVNALEEGSPKLDIMLKKIDKKREKTVLSEHRQLLLIQLSECSDPILGLHISVLLTFQTIHEAMVHATGKFVPQILFYLEKDLDNDLYQTFKESQDLVLQFVSTKDETIKTELLGKMSEQFNSYRPKVIEFKKKTQT</sequence>
<dbReference type="Pfam" id="PF09088">
    <property type="entry name" value="MIF4G_like"/>
    <property type="match status" value="1"/>
</dbReference>
<feature type="compositionally biased region" description="Basic residues" evidence="12">
    <location>
        <begin position="1206"/>
        <end position="1216"/>
    </location>
</feature>
<dbReference type="InterPro" id="IPR027159">
    <property type="entry name" value="CBP80"/>
</dbReference>
<dbReference type="GO" id="GO:0006370">
    <property type="term" value="P:7-methylguanosine mRNA capping"/>
    <property type="evidence" value="ECO:0007669"/>
    <property type="project" value="UniProtKB-KW"/>
</dbReference>
<evidence type="ECO:0000259" key="13">
    <source>
        <dbReference type="SMART" id="SM00543"/>
    </source>
</evidence>
<keyword evidence="11" id="KW-0175">Coiled coil</keyword>
<comment type="similarity">
    <text evidence="2">Belongs to the NCBP1 family.</text>
</comment>